<evidence type="ECO:0000256" key="1">
    <source>
        <dbReference type="ARBA" id="ARBA00006432"/>
    </source>
</evidence>
<dbReference type="InterPro" id="IPR020845">
    <property type="entry name" value="AMP-binding_CS"/>
</dbReference>
<dbReference type="Pfam" id="PF00501">
    <property type="entry name" value="AMP-binding"/>
    <property type="match status" value="1"/>
</dbReference>
<evidence type="ECO:0000313" key="10">
    <source>
        <dbReference type="EMBL" id="RUQ84502.1"/>
    </source>
</evidence>
<dbReference type="EC" id="6.2.1.1" evidence="6"/>
<sequence length="645" mass="72172">MTTSKFITNHIKNPYLSQEQYHAMYEQSIRAPMHFWHEQAEHFISWFSKWQSVQTGGFVDGNIRWFVGGALNASYNCIDRHLPAREQQVAILWEGDEAQEIRRITYQQLHEEVCRFAHALTAQGIKQGDRVCIYMPMIPEVAVAMLACTRIGAVHSVVFAGFSPDALSARILDADARLIITADEGLRGGKVIPLKNNVDTALAACPNVNKVIVVRRTGNPIPWHKKRDLWYHESLAAMPVTHPPISMDANSPMFILYTSGSTGKPKGIVHALGGYLVYAAMTHHYVFNYHAPDVFWCTADVGWITGHTYAIYGPLMNGATTFMFEGTPNYPNHSRFWEIVDRHQVNILYTAPTAIRALRREGDIWVKRTKRQSLNLLGTVGEPINPDVWEWYHDIVGEGRCPVIDTWWQTETGGILIAPIPGVTPLKPGSAAQPFFGIEPAIVNESGEFIKDEQAGSLVIRQPWPGLATTIHGNQERYMAGYFKEVPGAYLTGDGAHRDEDGYYWISGRNDDVIKVSGHRLGTAEIESAFLRHSAVSEAAAVAIPHEIKGQGIYVYITLKEGIEADEELARQLFQHIRKTIGAIAAPEAMQWAEQLPKTRSGKIMRRLLRKIACDETEDLGDTSTLAEPAVIDALIRNRKNAIYP</sequence>
<dbReference type="CDD" id="cd05966">
    <property type="entry name" value="ACS"/>
    <property type="match status" value="1"/>
</dbReference>
<organism evidence="10 11">
    <name type="scientific">Legionella septentrionalis</name>
    <dbReference type="NCBI Taxonomy" id="2498109"/>
    <lineage>
        <taxon>Bacteria</taxon>
        <taxon>Pseudomonadati</taxon>
        <taxon>Pseudomonadota</taxon>
        <taxon>Gammaproteobacteria</taxon>
        <taxon>Legionellales</taxon>
        <taxon>Legionellaceae</taxon>
        <taxon>Legionella</taxon>
    </lineage>
</organism>
<feature type="domain" description="AMP-binding enzyme C-terminal" evidence="8">
    <location>
        <begin position="525"/>
        <end position="603"/>
    </location>
</feature>
<dbReference type="AlphaFoldDB" id="A0A3S1CKV6"/>
<comment type="similarity">
    <text evidence="1">Belongs to the ATP-dependent AMP-binding enzyme family.</text>
</comment>
<evidence type="ECO:0000256" key="2">
    <source>
        <dbReference type="ARBA" id="ARBA00022598"/>
    </source>
</evidence>
<evidence type="ECO:0000259" key="8">
    <source>
        <dbReference type="Pfam" id="PF13193"/>
    </source>
</evidence>
<dbReference type="InterPro" id="IPR045851">
    <property type="entry name" value="AMP-bd_C_sf"/>
</dbReference>
<dbReference type="NCBIfam" id="TIGR02188">
    <property type="entry name" value="Ac_CoA_lig_AcsA"/>
    <property type="match status" value="1"/>
</dbReference>
<evidence type="ECO:0000259" key="7">
    <source>
        <dbReference type="Pfam" id="PF00501"/>
    </source>
</evidence>
<dbReference type="PANTHER" id="PTHR24095:SF14">
    <property type="entry name" value="ACETYL-COENZYME A SYNTHETASE 1"/>
    <property type="match status" value="1"/>
</dbReference>
<dbReference type="InterPro" id="IPR011904">
    <property type="entry name" value="Ac_CoA_lig"/>
</dbReference>
<keyword evidence="5" id="KW-0007">Acetylation</keyword>
<dbReference type="RefSeq" id="WP_126954426.1">
    <property type="nucleotide sequence ID" value="NZ_RZGR01000026.1"/>
</dbReference>
<dbReference type="PROSITE" id="PS00455">
    <property type="entry name" value="AMP_BINDING"/>
    <property type="match status" value="1"/>
</dbReference>
<comment type="caution">
    <text evidence="10">The sequence shown here is derived from an EMBL/GenBank/DDBJ whole genome shotgun (WGS) entry which is preliminary data.</text>
</comment>
<proteinExistence type="inferred from homology"/>
<evidence type="ECO:0000256" key="5">
    <source>
        <dbReference type="ARBA" id="ARBA00022990"/>
    </source>
</evidence>
<dbReference type="FunFam" id="3.40.50.12780:FF:000001">
    <property type="entry name" value="Acetyl-coenzyme A synthetase"/>
    <property type="match status" value="1"/>
</dbReference>
<keyword evidence="11" id="KW-1185">Reference proteome</keyword>
<dbReference type="NCBIfam" id="NF001208">
    <property type="entry name" value="PRK00174.1"/>
    <property type="match status" value="1"/>
</dbReference>
<dbReference type="GO" id="GO:0016208">
    <property type="term" value="F:AMP binding"/>
    <property type="evidence" value="ECO:0007669"/>
    <property type="project" value="InterPro"/>
</dbReference>
<dbReference type="GO" id="GO:0003987">
    <property type="term" value="F:acetate-CoA ligase activity"/>
    <property type="evidence" value="ECO:0007669"/>
    <property type="project" value="UniProtKB-UniRule"/>
</dbReference>
<dbReference type="InterPro" id="IPR032387">
    <property type="entry name" value="ACAS_N"/>
</dbReference>
<dbReference type="Gene3D" id="3.40.50.12780">
    <property type="entry name" value="N-terminal domain of ligase-like"/>
    <property type="match status" value="1"/>
</dbReference>
<keyword evidence="4" id="KW-0067">ATP-binding</keyword>
<evidence type="ECO:0000256" key="3">
    <source>
        <dbReference type="ARBA" id="ARBA00022741"/>
    </source>
</evidence>
<dbReference type="EMBL" id="RZGR01000026">
    <property type="protein sequence ID" value="RUQ84502.1"/>
    <property type="molecule type" value="Genomic_DNA"/>
</dbReference>
<dbReference type="GO" id="GO:0019427">
    <property type="term" value="P:acetyl-CoA biosynthetic process from acetate"/>
    <property type="evidence" value="ECO:0007669"/>
    <property type="project" value="UniProtKB-UniRule"/>
</dbReference>
<name>A0A3S1CKV6_9GAMM</name>
<dbReference type="SUPFAM" id="SSF56801">
    <property type="entry name" value="Acetyl-CoA synthetase-like"/>
    <property type="match status" value="1"/>
</dbReference>
<feature type="domain" description="AMP-dependent synthetase/ligase" evidence="7">
    <location>
        <begin position="86"/>
        <end position="464"/>
    </location>
</feature>
<evidence type="ECO:0000256" key="6">
    <source>
        <dbReference type="NCBIfam" id="TIGR02188"/>
    </source>
</evidence>
<protein>
    <recommendedName>
        <fullName evidence="6">Acetate--CoA ligase</fullName>
        <ecNumber evidence="6">6.2.1.1</ecNumber>
    </recommendedName>
</protein>
<dbReference type="Pfam" id="PF16177">
    <property type="entry name" value="ACAS_N"/>
    <property type="match status" value="1"/>
</dbReference>
<dbReference type="InterPro" id="IPR042099">
    <property type="entry name" value="ANL_N_sf"/>
</dbReference>
<dbReference type="Pfam" id="PF13193">
    <property type="entry name" value="AMP-binding_C"/>
    <property type="match status" value="1"/>
</dbReference>
<dbReference type="InterPro" id="IPR000873">
    <property type="entry name" value="AMP-dep_synth/lig_dom"/>
</dbReference>
<evidence type="ECO:0000259" key="9">
    <source>
        <dbReference type="Pfam" id="PF16177"/>
    </source>
</evidence>
<evidence type="ECO:0000313" key="11">
    <source>
        <dbReference type="Proteomes" id="UP000288012"/>
    </source>
</evidence>
<evidence type="ECO:0000256" key="4">
    <source>
        <dbReference type="ARBA" id="ARBA00022840"/>
    </source>
</evidence>
<dbReference type="Gene3D" id="3.30.300.30">
    <property type="match status" value="1"/>
</dbReference>
<dbReference type="GO" id="GO:0005524">
    <property type="term" value="F:ATP binding"/>
    <property type="evidence" value="ECO:0007669"/>
    <property type="project" value="UniProtKB-KW"/>
</dbReference>
<dbReference type="PANTHER" id="PTHR24095">
    <property type="entry name" value="ACETYL-COENZYME A SYNTHETASE"/>
    <property type="match status" value="1"/>
</dbReference>
<reference evidence="10 11" key="1">
    <citation type="submission" date="2018-12" db="EMBL/GenBank/DDBJ databases">
        <title>Legionella sp,whole genome shotgun sequence.</title>
        <authorList>
            <person name="Wu H."/>
        </authorList>
    </citation>
    <scope>NUCLEOTIDE SEQUENCE [LARGE SCALE GENOMIC DNA]</scope>
    <source>
        <strain evidence="11">km714</strain>
    </source>
</reference>
<keyword evidence="3" id="KW-0547">Nucleotide-binding</keyword>
<keyword evidence="2 10" id="KW-0436">Ligase</keyword>
<dbReference type="GO" id="GO:0005829">
    <property type="term" value="C:cytosol"/>
    <property type="evidence" value="ECO:0007669"/>
    <property type="project" value="TreeGrafter"/>
</dbReference>
<dbReference type="Proteomes" id="UP000288012">
    <property type="component" value="Unassembled WGS sequence"/>
</dbReference>
<feature type="domain" description="Acetyl-coenzyme A synthetase N-terminal" evidence="9">
    <location>
        <begin position="21"/>
        <end position="77"/>
    </location>
</feature>
<dbReference type="FunFam" id="3.30.300.30:FF:000004">
    <property type="entry name" value="Acetyl-coenzyme A synthetase"/>
    <property type="match status" value="1"/>
</dbReference>
<accession>A0A3S1CKV6</accession>
<gene>
    <name evidence="10" type="primary">acs</name>
    <name evidence="10" type="ORF">EKM59_08635</name>
</gene>
<dbReference type="InterPro" id="IPR025110">
    <property type="entry name" value="AMP-bd_C"/>
</dbReference>